<evidence type="ECO:0000313" key="1">
    <source>
        <dbReference type="EMBL" id="KRH94841.1"/>
    </source>
</evidence>
<dbReference type="VEuPathDB" id="MicrosporidiaDB:M153_12900018250"/>
<proteinExistence type="predicted"/>
<gene>
    <name evidence="1" type="ORF">M153_12900018250</name>
</gene>
<evidence type="ECO:0000313" key="2">
    <source>
        <dbReference type="Proteomes" id="UP000051530"/>
    </source>
</evidence>
<sequence>MIRQDKFTFISEYIFHIDEIIKRLAICSKYNKSQITALREKIFFKKLHPNVRLKMIESNITSISDAIDFIERIENEILISISKKENKSHGNQMWCTHCRKPTHKTENCFSSKKEKKLFKTTLENKRRFQSLKQENSDK</sequence>
<comment type="caution">
    <text evidence="1">The sequence shown here is derived from an EMBL/GenBank/DDBJ whole genome shotgun (WGS) entry which is preliminary data.</text>
</comment>
<name>A0A0R0LZY4_9MICR</name>
<dbReference type="EMBL" id="LGUB01000025">
    <property type="protein sequence ID" value="KRH94841.1"/>
    <property type="molecule type" value="Genomic_DNA"/>
</dbReference>
<dbReference type="AlphaFoldDB" id="A0A0R0LZY4"/>
<reference evidence="1 2" key="1">
    <citation type="submission" date="2015-07" db="EMBL/GenBank/DDBJ databases">
        <title>The genome of Pseudoloma neurophilia, a relevant intracellular parasite of the zebrafish.</title>
        <authorList>
            <person name="Ndikumana S."/>
            <person name="Pelin A."/>
            <person name="Sanders J."/>
            <person name="Corradi N."/>
        </authorList>
    </citation>
    <scope>NUCLEOTIDE SEQUENCE [LARGE SCALE GENOMIC DNA]</scope>
    <source>
        <strain evidence="1 2">MK1</strain>
    </source>
</reference>
<accession>A0A0R0LZY4</accession>
<organism evidence="1 2">
    <name type="scientific">Pseudoloma neurophilia</name>
    <dbReference type="NCBI Taxonomy" id="146866"/>
    <lineage>
        <taxon>Eukaryota</taxon>
        <taxon>Fungi</taxon>
        <taxon>Fungi incertae sedis</taxon>
        <taxon>Microsporidia</taxon>
        <taxon>Pseudoloma</taxon>
    </lineage>
</organism>
<dbReference type="Proteomes" id="UP000051530">
    <property type="component" value="Unassembled WGS sequence"/>
</dbReference>
<keyword evidence="2" id="KW-1185">Reference proteome</keyword>
<protein>
    <submittedName>
        <fullName evidence="1">Uncharacterized protein</fullName>
    </submittedName>
</protein>